<protein>
    <submittedName>
        <fullName evidence="4">Uncharacterized protein DUF4132</fullName>
    </submittedName>
</protein>
<dbReference type="Proteomes" id="UP000317940">
    <property type="component" value="Unassembled WGS sequence"/>
</dbReference>
<gene>
    <name evidence="4" type="ORF">FHX73_12490</name>
</gene>
<evidence type="ECO:0000313" key="5">
    <source>
        <dbReference type="Proteomes" id="UP000317940"/>
    </source>
</evidence>
<evidence type="ECO:0000259" key="3">
    <source>
        <dbReference type="Pfam" id="PF24879"/>
    </source>
</evidence>
<dbReference type="EMBL" id="VIWT01000002">
    <property type="protein sequence ID" value="TWF91375.1"/>
    <property type="molecule type" value="Genomic_DNA"/>
</dbReference>
<dbReference type="RefSeq" id="WP_145908971.1">
    <property type="nucleotide sequence ID" value="NZ_BAAAMZ010000010.1"/>
</dbReference>
<keyword evidence="1" id="KW-0175">Coiled coil</keyword>
<evidence type="ECO:0000313" key="4">
    <source>
        <dbReference type="EMBL" id="TWF91375.1"/>
    </source>
</evidence>
<keyword evidence="5" id="KW-1185">Reference proteome</keyword>
<evidence type="ECO:0000256" key="1">
    <source>
        <dbReference type="SAM" id="Coils"/>
    </source>
</evidence>
<dbReference type="InterPro" id="IPR056639">
    <property type="entry name" value="DUF7737"/>
</dbReference>
<feature type="domain" description="DUF7737" evidence="3">
    <location>
        <begin position="722"/>
        <end position="825"/>
    </location>
</feature>
<dbReference type="AlphaFoldDB" id="A0A561TW87"/>
<dbReference type="OrthoDB" id="3859193at2"/>
<proteinExistence type="predicted"/>
<comment type="caution">
    <text evidence="4">The sequence shown here is derived from an EMBL/GenBank/DDBJ whole genome shotgun (WGS) entry which is preliminary data.</text>
</comment>
<reference evidence="4 5" key="1">
    <citation type="submission" date="2019-06" db="EMBL/GenBank/DDBJ databases">
        <title>Sequencing the genomes of 1000 actinobacteria strains.</title>
        <authorList>
            <person name="Klenk H.-P."/>
        </authorList>
    </citation>
    <scope>NUCLEOTIDE SEQUENCE [LARGE SCALE GENOMIC DNA]</scope>
    <source>
        <strain evidence="4 5">DSM 44826</strain>
    </source>
</reference>
<sequence length="825" mass="91197">MAQLDLIAQSARRHAAAQEWDELGVELLKLAVANRGVWNAPGAGLLDELRALPAQRREALADALVAQYHSAEAGPNARRNALTLIGVVTHDLPGERLLTERLERLDELGRRQTFWYLERQEVLAEAELAAGRTLAPAVVAVFRRAALDAYRDEALPALAAKLTEPVLNVGEEWAEQALRDADGVSEWQDLLRHATTATASKSSAKWEKQARALIEPLGADRVREAVVPWLALVGRRTFELERGQYEGDVNNSFDPYNANALRGLVWTLALLPSHQDTVRALGGLVETALKKVPGLGPRNPKVANAAVGALSRIDGAPALAELARLATRVTYKGTLKLLDTALETRARALGLSREEIEELAVPAYGLTEVGRTERQLGEVTAVLEVRGTRVALGWRSPAGKAVKSVPAAVRRDHAEELKELKAAVKDIDKTLSAQSDRLDRQFVADRRWSYDAWRERFIDHPLVGTLARRLLWTVDGTTVGFADGELRTLDDAPLAGDLVAAGVEVRLWHPVGHEPAEIVAWRDWLERHAITQPFKQAHREVYLLTDAERATGTYSNRFAAHVLRQHQFNSLAAIRGWRNRLRLMVDDSAPPATRELPHWGLRAEYWIQGEGENYGEDTTESGSYLRLTTDQVRFYPIDAPENSASTYGGEYRMWLPNGTDPVESLPIADIPPLVLSEVLRDVDLFVGVASIGNDPTWQDGGPEGRFHEYWTSYGFGELNQGAETRRVLLERLVPRLAIADRCTIEGRFLHVKGERHTYKIHLGSGNILRTPNDQYLCIVPAAGSASPTTGYLPFEGDRLLAVILSKAMLLADDTSITDPTILSQL</sequence>
<dbReference type="InterPro" id="IPR025406">
    <property type="entry name" value="DUF4132"/>
</dbReference>
<organism evidence="4 5">
    <name type="scientific">Kitasatospora viridis</name>
    <dbReference type="NCBI Taxonomy" id="281105"/>
    <lineage>
        <taxon>Bacteria</taxon>
        <taxon>Bacillati</taxon>
        <taxon>Actinomycetota</taxon>
        <taxon>Actinomycetes</taxon>
        <taxon>Kitasatosporales</taxon>
        <taxon>Streptomycetaceae</taxon>
        <taxon>Kitasatospora</taxon>
    </lineage>
</organism>
<dbReference type="Pfam" id="PF24879">
    <property type="entry name" value="DUF7737"/>
    <property type="match status" value="1"/>
</dbReference>
<name>A0A561TW87_9ACTN</name>
<accession>A0A561TW87</accession>
<feature type="domain" description="DUF4132" evidence="2">
    <location>
        <begin position="399"/>
        <end position="577"/>
    </location>
</feature>
<dbReference type="Pfam" id="PF13569">
    <property type="entry name" value="DUF4132"/>
    <property type="match status" value="1"/>
</dbReference>
<feature type="coiled-coil region" evidence="1">
    <location>
        <begin position="410"/>
        <end position="437"/>
    </location>
</feature>
<evidence type="ECO:0000259" key="2">
    <source>
        <dbReference type="Pfam" id="PF13569"/>
    </source>
</evidence>